<keyword evidence="2" id="KW-0560">Oxidoreductase</keyword>
<dbReference type="InterPro" id="IPR036291">
    <property type="entry name" value="NAD(P)-bd_dom_sf"/>
</dbReference>
<dbReference type="EMBL" id="JMIR01000002">
    <property type="protein sequence ID" value="KEO84884.1"/>
    <property type="molecule type" value="Genomic_DNA"/>
</dbReference>
<dbReference type="Gene3D" id="3.40.50.720">
    <property type="entry name" value="NAD(P)-binding Rossmann-like Domain"/>
    <property type="match status" value="1"/>
</dbReference>
<evidence type="ECO:0000313" key="3">
    <source>
        <dbReference type="EMBL" id="KEO84884.1"/>
    </source>
</evidence>
<dbReference type="Pfam" id="PF13561">
    <property type="entry name" value="adh_short_C2"/>
    <property type="match status" value="1"/>
</dbReference>
<dbReference type="AlphaFoldDB" id="A0A074LV97"/>
<dbReference type="STRING" id="1157490.EL26_02415"/>
<dbReference type="PRINTS" id="PR00081">
    <property type="entry name" value="GDHRDH"/>
</dbReference>
<reference evidence="3 4" key="1">
    <citation type="journal article" date="2013" name="Int. J. Syst. Evol. Microbiol.">
        <title>Tumebacillus flagellatus sp. nov., an alpha-amylase/pullulanase-producing bacterium isolated from cassava wastewater.</title>
        <authorList>
            <person name="Wang Q."/>
            <person name="Xie N."/>
            <person name="Qin Y."/>
            <person name="Shen N."/>
            <person name="Zhu J."/>
            <person name="Mi H."/>
            <person name="Huang R."/>
        </authorList>
    </citation>
    <scope>NUCLEOTIDE SEQUENCE [LARGE SCALE GENOMIC DNA]</scope>
    <source>
        <strain evidence="3 4">GST4</strain>
    </source>
</reference>
<evidence type="ECO:0000313" key="4">
    <source>
        <dbReference type="Proteomes" id="UP000027931"/>
    </source>
</evidence>
<dbReference type="Proteomes" id="UP000027931">
    <property type="component" value="Unassembled WGS sequence"/>
</dbReference>
<evidence type="ECO:0000256" key="2">
    <source>
        <dbReference type="ARBA" id="ARBA00023002"/>
    </source>
</evidence>
<dbReference type="SUPFAM" id="SSF51735">
    <property type="entry name" value="NAD(P)-binding Rossmann-fold domains"/>
    <property type="match status" value="1"/>
</dbReference>
<dbReference type="eggNOG" id="COG1028">
    <property type="taxonomic scope" value="Bacteria"/>
</dbReference>
<organism evidence="3 4">
    <name type="scientific">Tumebacillus flagellatus</name>
    <dbReference type="NCBI Taxonomy" id="1157490"/>
    <lineage>
        <taxon>Bacteria</taxon>
        <taxon>Bacillati</taxon>
        <taxon>Bacillota</taxon>
        <taxon>Bacilli</taxon>
        <taxon>Bacillales</taxon>
        <taxon>Alicyclobacillaceae</taxon>
        <taxon>Tumebacillus</taxon>
    </lineage>
</organism>
<evidence type="ECO:0008006" key="5">
    <source>
        <dbReference type="Google" id="ProtNLM"/>
    </source>
</evidence>
<comment type="similarity">
    <text evidence="1">Belongs to the short-chain dehydrogenases/reductases (SDR) family.</text>
</comment>
<dbReference type="CDD" id="cd05233">
    <property type="entry name" value="SDR_c"/>
    <property type="match status" value="1"/>
</dbReference>
<dbReference type="RefSeq" id="WP_038084036.1">
    <property type="nucleotide sequence ID" value="NZ_JMIR01000002.1"/>
</dbReference>
<gene>
    <name evidence="3" type="ORF">EL26_02415</name>
</gene>
<dbReference type="PANTHER" id="PTHR48107:SF7">
    <property type="entry name" value="RE15974P"/>
    <property type="match status" value="1"/>
</dbReference>
<dbReference type="InterPro" id="IPR002347">
    <property type="entry name" value="SDR_fam"/>
</dbReference>
<name>A0A074LV97_9BACL</name>
<dbReference type="PANTHER" id="PTHR48107">
    <property type="entry name" value="NADPH-DEPENDENT ALDEHYDE REDUCTASE-LIKE PROTEIN, CHLOROPLASTIC-RELATED"/>
    <property type="match status" value="1"/>
</dbReference>
<keyword evidence="4" id="KW-1185">Reference proteome</keyword>
<evidence type="ECO:0000256" key="1">
    <source>
        <dbReference type="ARBA" id="ARBA00006484"/>
    </source>
</evidence>
<comment type="caution">
    <text evidence="3">The sequence shown here is derived from an EMBL/GenBank/DDBJ whole genome shotgun (WGS) entry which is preliminary data.</text>
</comment>
<protein>
    <recommendedName>
        <fullName evidence="5">Oxidoreductase</fullName>
    </recommendedName>
</protein>
<sequence>MTRLPLQNRLAIITGASRRVGIGAAAARALAARGADILMVYWSSYDQLSAEEVRRVEPLQLQEELQATGVRCERLELDLAQPHAYQEVFKAAELMGTPQILVNNACYSTNDGLDALDVETLDRHYEINVRATTMLTVEFAKRFSLPSGGRVISLTSGQSLGPMYTEIAYAITKGTVETLTTTLAPVLAKRGITINAVNPGPTDTGWMDAELEQALLAQFPLGRVGKPEDAARLIAFLATDEAEWITGQIIHSEGGFQR</sequence>
<proteinExistence type="inferred from homology"/>
<dbReference type="OrthoDB" id="125587at2"/>
<accession>A0A074LV97</accession>
<dbReference type="NCBIfam" id="NF009389">
    <property type="entry name" value="PRK12748.1"/>
    <property type="match status" value="1"/>
</dbReference>
<dbReference type="GO" id="GO:0016614">
    <property type="term" value="F:oxidoreductase activity, acting on CH-OH group of donors"/>
    <property type="evidence" value="ECO:0007669"/>
    <property type="project" value="UniProtKB-ARBA"/>
</dbReference>